<reference evidence="1 2" key="1">
    <citation type="submission" date="2022-01" db="EMBL/GenBank/DDBJ databases">
        <title>Whole genome-based taxonomy of the Shewanellaceae.</title>
        <authorList>
            <person name="Martin-Rodriguez A.J."/>
        </authorList>
    </citation>
    <scope>NUCLEOTIDE SEQUENCE [LARGE SCALE GENOMIC DNA]</scope>
    <source>
        <strain evidence="1 2">DSM 17177</strain>
    </source>
</reference>
<name>A0ABT0L681_9GAMM</name>
<comment type="caution">
    <text evidence="1">The sequence shown here is derived from an EMBL/GenBank/DDBJ whole genome shotgun (WGS) entry which is preliminary data.</text>
</comment>
<accession>A0ABT0L681</accession>
<dbReference type="EMBL" id="JAKIKS010000003">
    <property type="protein sequence ID" value="MCL1123194.1"/>
    <property type="molecule type" value="Genomic_DNA"/>
</dbReference>
<organism evidence="1 2">
    <name type="scientific">Shewanella surugensis</name>
    <dbReference type="NCBI Taxonomy" id="212020"/>
    <lineage>
        <taxon>Bacteria</taxon>
        <taxon>Pseudomonadati</taxon>
        <taxon>Pseudomonadota</taxon>
        <taxon>Gammaproteobacteria</taxon>
        <taxon>Alteromonadales</taxon>
        <taxon>Shewanellaceae</taxon>
        <taxon>Shewanella</taxon>
    </lineage>
</organism>
<evidence type="ECO:0000313" key="1">
    <source>
        <dbReference type="EMBL" id="MCL1123194.1"/>
    </source>
</evidence>
<keyword evidence="2" id="KW-1185">Reference proteome</keyword>
<dbReference type="Proteomes" id="UP001203423">
    <property type="component" value="Unassembled WGS sequence"/>
</dbReference>
<evidence type="ECO:0000313" key="2">
    <source>
        <dbReference type="Proteomes" id="UP001203423"/>
    </source>
</evidence>
<sequence>MQFFSDTKTENERPEVVQIPNHLPRAIIRGMSIDDFSFEGVFTKNQKIKCQKDQRSYELVTPNMDKQKEPGVNVNAMLNDLHYQYVNAVSTKKLMTLPEYRGSVNALTAREGNTPRMRYELNQSNTNVPLSSGELYGKGLSFQSQSAIVKTIGVTVTNVTGSIDFGNEKLRYDDRVEASGRVTVDLSLINPAGTKDNAVERMKQGVTIPVNGSIAAVYNRSTAVTERRQDMANGGGTEAEYTTKRWMERRPEESGVRTTEDVKSQVGLLRLHTSYKLKETETQIQNATDNLKLLMKDELLGMGAKISAWSNTEETASSIFSTGAAVLKTARASGMGMLLGMSHHKMKSTEKEINTIAELLLSNVTKINSGEKLEKQNAAMQKLERVETQMMDWNTRQSWAKNRLSEIQTLEGLISTVVGLEKMFDAQGDIPVSVWGGLVQNIGKTVVGIGNAGKHRMNKRTFLWLSITGRAAEVGGNMTALIGLLLAFPDDTKKNITTGNYDAISGDFTKISIALSSLQRTLENVGIINTLSKQLPESAESPVVPR</sequence>
<dbReference type="RefSeq" id="WP_248938482.1">
    <property type="nucleotide sequence ID" value="NZ_JAKIKS010000003.1"/>
</dbReference>
<proteinExistence type="predicted"/>
<protein>
    <submittedName>
        <fullName evidence="1">Uncharacterized protein</fullName>
    </submittedName>
</protein>
<gene>
    <name evidence="1" type="ORF">L2764_01530</name>
</gene>